<accession>A0A1A2E8T0</accession>
<dbReference type="Proteomes" id="UP000093985">
    <property type="component" value="Unassembled WGS sequence"/>
</dbReference>
<gene>
    <name evidence="1" type="ORF">A5771_19225</name>
</gene>
<dbReference type="AlphaFoldDB" id="A0A1A2E8T0"/>
<evidence type="ECO:0000313" key="2">
    <source>
        <dbReference type="Proteomes" id="UP000093985"/>
    </source>
</evidence>
<sequence length="107" mass="11336">MPDADEYGFVSYHGGARCAGTDRAVMILRTTQSAVVICRGTAEGLYYRGYRISDGATIELGDVVPVGSGYRAINGSEDAFYEVTTRGLVIAQHGQILADEPAVESAS</sequence>
<name>A0A1A2E8T0_MYCSD</name>
<protein>
    <submittedName>
        <fullName evidence="1">Uncharacterized protein</fullName>
    </submittedName>
</protein>
<reference evidence="2" key="1">
    <citation type="submission" date="2016-06" db="EMBL/GenBank/DDBJ databases">
        <authorList>
            <person name="Sutton G."/>
            <person name="Brinkac L."/>
            <person name="Sanka R."/>
            <person name="Adams M."/>
            <person name="Lau E."/>
            <person name="Mehaffy C."/>
            <person name="Tameris M."/>
            <person name="Hatherill M."/>
            <person name="Hanekom W."/>
            <person name="Mahomed H."/>
            <person name="Mcshane H."/>
        </authorList>
    </citation>
    <scope>NUCLEOTIDE SEQUENCE [LARGE SCALE GENOMIC DNA]</scope>
    <source>
        <strain evidence="2">852014-51077_SCH5608930-a</strain>
    </source>
</reference>
<dbReference type="EMBL" id="LZIN01000105">
    <property type="protein sequence ID" value="OBF99440.1"/>
    <property type="molecule type" value="Genomic_DNA"/>
</dbReference>
<proteinExistence type="predicted"/>
<comment type="caution">
    <text evidence="1">The sequence shown here is derived from an EMBL/GenBank/DDBJ whole genome shotgun (WGS) entry which is preliminary data.</text>
</comment>
<organism evidence="1 2">
    <name type="scientific">Mycolicibacter sinensis (strain JDM601)</name>
    <name type="common">Mycobacterium sinense</name>
    <dbReference type="NCBI Taxonomy" id="875328"/>
    <lineage>
        <taxon>Bacteria</taxon>
        <taxon>Bacillati</taxon>
        <taxon>Actinomycetota</taxon>
        <taxon>Actinomycetes</taxon>
        <taxon>Mycobacteriales</taxon>
        <taxon>Mycobacteriaceae</taxon>
        <taxon>Mycolicibacter</taxon>
    </lineage>
</organism>
<evidence type="ECO:0000313" key="1">
    <source>
        <dbReference type="EMBL" id="OBF99440.1"/>
    </source>
</evidence>